<dbReference type="STRING" id="1160509.A0A3N4IG28"/>
<evidence type="ECO:0000256" key="2">
    <source>
        <dbReference type="SAM" id="Phobius"/>
    </source>
</evidence>
<proteinExistence type="predicted"/>
<protein>
    <submittedName>
        <fullName evidence="3">Uncharacterized protein</fullName>
    </submittedName>
</protein>
<name>A0A3N4IG28_ASCIM</name>
<evidence type="ECO:0000313" key="4">
    <source>
        <dbReference type="Proteomes" id="UP000275078"/>
    </source>
</evidence>
<keyword evidence="2" id="KW-0472">Membrane</keyword>
<feature type="compositionally biased region" description="Polar residues" evidence="1">
    <location>
        <begin position="17"/>
        <end position="33"/>
    </location>
</feature>
<dbReference type="OrthoDB" id="5419219at2759"/>
<feature type="compositionally biased region" description="Polar residues" evidence="1">
    <location>
        <begin position="57"/>
        <end position="84"/>
    </location>
</feature>
<dbReference type="Proteomes" id="UP000275078">
    <property type="component" value="Unassembled WGS sequence"/>
</dbReference>
<feature type="transmembrane region" description="Helical" evidence="2">
    <location>
        <begin position="760"/>
        <end position="779"/>
    </location>
</feature>
<feature type="region of interest" description="Disordered" evidence="1">
    <location>
        <begin position="659"/>
        <end position="683"/>
    </location>
</feature>
<dbReference type="AlphaFoldDB" id="A0A3N4IG28"/>
<feature type="compositionally biased region" description="Polar residues" evidence="1">
    <location>
        <begin position="665"/>
        <end position="683"/>
    </location>
</feature>
<keyword evidence="2" id="KW-1133">Transmembrane helix</keyword>
<sequence>MTTPPPPPPPPPPQPIALNQLSASGSTITGNSFTSTKPALSSPTTSSSTSSSNSITQAQNNTPNSGTTTNRPTHSNQQTNSSTLPSVLRLRSIVNPDLVERKGPLIQIERFIAEKSYQRRKREFPNLDGLVRDTPIDDGIAPRSDANWAPPSTEEVYDAARAHLKYRTNKDDPDEEDVDLLEFDNTQKYQFDPEECDTMLKKEVERLLVAVRNPSELQFTCGSFENLPVDKAYAMLADIAEKLQCTFAISALDNECIIYDLLPSISDEEDLRKAYGSLEQYIKELFKDGLDVDAPTNNLDADYIEAFDALLDFMTALMAILFVKTAHGSYWNKTVLGGLAKWTTKIRVLLRNICEFATTSLMDTKTLVDEKNGRFNYKEGTVELSAPNWRPSRRQQEDSSLGFLGFDADSKLMLHVVSQINIRRGLRTIANYLSFSLRSLNRGGFPLTSYDICAVVYEAGFEGFKALVYHDRQYEFTATSDLNNLNVAYATFGMLNDILLKLDSSQRVTTPPPSASTGQQDAPARPEATIEWSYVTKNPPINSTQQGNQQANHQNQSTNPTKRSLKLTTMAEIVTAMLPLAACSPVPLNLLNQFRHMVALSGDGNEVVRPFEEKTFDANFRMFTEEATQRACSMPAGVLHLSGAVEQALSRRQTFPLAPVANVPPHNTTNSNQQSYTLPTSTPAITRNRDDDDGFKQYEKKLAEITKEMDSWVFTDKSIVVRRPAFVYFSIFIAAFLICGGLGIGFTVQQRIQGVDPFSITTYCWVLAAFVILIAKSIMIETWSWHSFLHREVNCRSVSELQNTTGINDQLILAKLLHDEENNMLVTTGPYNTVFRRRSGTGEKAVEGFSIDTPIHSRTLLRSGIILLRVQTPDGAALVCLDARRNTDCAVVEHRTRGKKTHLVCKDVSYRKIRSSIERSRDGNVTLRLIHSDELQWIKVQGVFEGGYVVFQ</sequence>
<organism evidence="3 4">
    <name type="scientific">Ascobolus immersus RN42</name>
    <dbReference type="NCBI Taxonomy" id="1160509"/>
    <lineage>
        <taxon>Eukaryota</taxon>
        <taxon>Fungi</taxon>
        <taxon>Dikarya</taxon>
        <taxon>Ascomycota</taxon>
        <taxon>Pezizomycotina</taxon>
        <taxon>Pezizomycetes</taxon>
        <taxon>Pezizales</taxon>
        <taxon>Ascobolaceae</taxon>
        <taxon>Ascobolus</taxon>
    </lineage>
</organism>
<reference evidence="3 4" key="1">
    <citation type="journal article" date="2018" name="Nat. Ecol. Evol.">
        <title>Pezizomycetes genomes reveal the molecular basis of ectomycorrhizal truffle lifestyle.</title>
        <authorList>
            <person name="Murat C."/>
            <person name="Payen T."/>
            <person name="Noel B."/>
            <person name="Kuo A."/>
            <person name="Morin E."/>
            <person name="Chen J."/>
            <person name="Kohler A."/>
            <person name="Krizsan K."/>
            <person name="Balestrini R."/>
            <person name="Da Silva C."/>
            <person name="Montanini B."/>
            <person name="Hainaut M."/>
            <person name="Levati E."/>
            <person name="Barry K.W."/>
            <person name="Belfiori B."/>
            <person name="Cichocki N."/>
            <person name="Clum A."/>
            <person name="Dockter R.B."/>
            <person name="Fauchery L."/>
            <person name="Guy J."/>
            <person name="Iotti M."/>
            <person name="Le Tacon F."/>
            <person name="Lindquist E.A."/>
            <person name="Lipzen A."/>
            <person name="Malagnac F."/>
            <person name="Mello A."/>
            <person name="Molinier V."/>
            <person name="Miyauchi S."/>
            <person name="Poulain J."/>
            <person name="Riccioni C."/>
            <person name="Rubini A."/>
            <person name="Sitrit Y."/>
            <person name="Splivallo R."/>
            <person name="Traeger S."/>
            <person name="Wang M."/>
            <person name="Zifcakova L."/>
            <person name="Wipf D."/>
            <person name="Zambonelli A."/>
            <person name="Paolocci F."/>
            <person name="Nowrousian M."/>
            <person name="Ottonello S."/>
            <person name="Baldrian P."/>
            <person name="Spatafora J.W."/>
            <person name="Henrissat B."/>
            <person name="Nagy L.G."/>
            <person name="Aury J.M."/>
            <person name="Wincker P."/>
            <person name="Grigoriev I.V."/>
            <person name="Bonfante P."/>
            <person name="Martin F.M."/>
        </authorList>
    </citation>
    <scope>NUCLEOTIDE SEQUENCE [LARGE SCALE GENOMIC DNA]</scope>
    <source>
        <strain evidence="3 4">RN42</strain>
    </source>
</reference>
<feature type="region of interest" description="Disordered" evidence="1">
    <location>
        <begin position="1"/>
        <end position="84"/>
    </location>
</feature>
<feature type="transmembrane region" description="Helical" evidence="2">
    <location>
        <begin position="725"/>
        <end position="748"/>
    </location>
</feature>
<accession>A0A3N4IG28</accession>
<feature type="compositionally biased region" description="Polar residues" evidence="1">
    <location>
        <begin position="535"/>
        <end position="544"/>
    </location>
</feature>
<dbReference type="EMBL" id="ML119659">
    <property type="protein sequence ID" value="RPA84407.1"/>
    <property type="molecule type" value="Genomic_DNA"/>
</dbReference>
<keyword evidence="4" id="KW-1185">Reference proteome</keyword>
<feature type="compositionally biased region" description="Polar residues" evidence="1">
    <location>
        <begin position="506"/>
        <end position="520"/>
    </location>
</feature>
<evidence type="ECO:0000313" key="3">
    <source>
        <dbReference type="EMBL" id="RPA84407.1"/>
    </source>
</evidence>
<feature type="region of interest" description="Disordered" evidence="1">
    <location>
        <begin position="506"/>
        <end position="562"/>
    </location>
</feature>
<evidence type="ECO:0000256" key="1">
    <source>
        <dbReference type="SAM" id="MobiDB-lite"/>
    </source>
</evidence>
<feature type="compositionally biased region" description="Low complexity" evidence="1">
    <location>
        <begin position="545"/>
        <end position="556"/>
    </location>
</feature>
<gene>
    <name evidence="3" type="ORF">BJ508DRAFT_236344</name>
</gene>
<feature type="compositionally biased region" description="Pro residues" evidence="1">
    <location>
        <begin position="1"/>
        <end position="15"/>
    </location>
</feature>
<keyword evidence="2" id="KW-0812">Transmembrane</keyword>
<feature type="compositionally biased region" description="Low complexity" evidence="1">
    <location>
        <begin position="34"/>
        <end position="56"/>
    </location>
</feature>